<feature type="domain" description="Histidine kinase" evidence="9">
    <location>
        <begin position="200"/>
        <end position="415"/>
    </location>
</feature>
<dbReference type="PANTHER" id="PTHR45453">
    <property type="entry name" value="PHOSPHATE REGULON SENSOR PROTEIN PHOR"/>
    <property type="match status" value="1"/>
</dbReference>
<dbReference type="FunFam" id="3.30.565.10:FF:000006">
    <property type="entry name" value="Sensor histidine kinase WalK"/>
    <property type="match status" value="1"/>
</dbReference>
<dbReference type="InterPro" id="IPR035965">
    <property type="entry name" value="PAS-like_dom_sf"/>
</dbReference>
<dbReference type="CDD" id="cd00082">
    <property type="entry name" value="HisKA"/>
    <property type="match status" value="1"/>
</dbReference>
<evidence type="ECO:0000256" key="2">
    <source>
        <dbReference type="ARBA" id="ARBA00012438"/>
    </source>
</evidence>
<keyword evidence="8" id="KW-0472">Membrane</keyword>
<organism evidence="10">
    <name type="scientific">freshwater metagenome</name>
    <dbReference type="NCBI Taxonomy" id="449393"/>
    <lineage>
        <taxon>unclassified sequences</taxon>
        <taxon>metagenomes</taxon>
        <taxon>ecological metagenomes</taxon>
    </lineage>
</organism>
<dbReference type="PRINTS" id="PR00344">
    <property type="entry name" value="BCTRLSENSOR"/>
</dbReference>
<evidence type="ECO:0000256" key="7">
    <source>
        <dbReference type="SAM" id="MobiDB-lite"/>
    </source>
</evidence>
<dbReference type="InterPro" id="IPR004358">
    <property type="entry name" value="Sig_transdc_His_kin-like_C"/>
</dbReference>
<gene>
    <name evidence="10" type="ORF">UFOPK1835_01860</name>
</gene>
<dbReference type="InterPro" id="IPR013656">
    <property type="entry name" value="PAS_4"/>
</dbReference>
<keyword evidence="8" id="KW-1133">Transmembrane helix</keyword>
<keyword evidence="3" id="KW-0597">Phosphoprotein</keyword>
<dbReference type="InterPro" id="IPR003594">
    <property type="entry name" value="HATPase_dom"/>
</dbReference>
<protein>
    <recommendedName>
        <fullName evidence="2">histidine kinase</fullName>
        <ecNumber evidence="2">2.7.13.3</ecNumber>
    </recommendedName>
</protein>
<dbReference type="Gene3D" id="1.10.287.130">
    <property type="match status" value="1"/>
</dbReference>
<name>A0A6J6ICJ2_9ZZZZ</name>
<evidence type="ECO:0000259" key="9">
    <source>
        <dbReference type="PROSITE" id="PS50109"/>
    </source>
</evidence>
<dbReference type="EC" id="2.7.13.3" evidence="2"/>
<dbReference type="PROSITE" id="PS50109">
    <property type="entry name" value="HIS_KIN"/>
    <property type="match status" value="1"/>
</dbReference>
<comment type="catalytic activity">
    <reaction evidence="1">
        <text>ATP + protein L-histidine = ADP + protein N-phospho-L-histidine.</text>
        <dbReference type="EC" id="2.7.13.3"/>
    </reaction>
</comment>
<keyword evidence="4" id="KW-0808">Transferase</keyword>
<dbReference type="EMBL" id="CAEZUP010000109">
    <property type="protein sequence ID" value="CAB4622007.1"/>
    <property type="molecule type" value="Genomic_DNA"/>
</dbReference>
<evidence type="ECO:0000256" key="8">
    <source>
        <dbReference type="SAM" id="Phobius"/>
    </source>
</evidence>
<dbReference type="GO" id="GO:0016036">
    <property type="term" value="P:cellular response to phosphate starvation"/>
    <property type="evidence" value="ECO:0007669"/>
    <property type="project" value="TreeGrafter"/>
</dbReference>
<dbReference type="InterPro" id="IPR036890">
    <property type="entry name" value="HATPase_C_sf"/>
</dbReference>
<evidence type="ECO:0000256" key="5">
    <source>
        <dbReference type="ARBA" id="ARBA00022777"/>
    </source>
</evidence>
<dbReference type="GO" id="GO:0004721">
    <property type="term" value="F:phosphoprotein phosphatase activity"/>
    <property type="evidence" value="ECO:0007669"/>
    <property type="project" value="TreeGrafter"/>
</dbReference>
<keyword evidence="6" id="KW-0902">Two-component regulatory system</keyword>
<reference evidence="10" key="1">
    <citation type="submission" date="2020-05" db="EMBL/GenBank/DDBJ databases">
        <authorList>
            <person name="Chiriac C."/>
            <person name="Salcher M."/>
            <person name="Ghai R."/>
            <person name="Kavagutti S V."/>
        </authorList>
    </citation>
    <scope>NUCLEOTIDE SEQUENCE</scope>
</reference>
<evidence type="ECO:0000256" key="6">
    <source>
        <dbReference type="ARBA" id="ARBA00023012"/>
    </source>
</evidence>
<dbReference type="SMART" id="SM00388">
    <property type="entry name" value="HisKA"/>
    <property type="match status" value="1"/>
</dbReference>
<evidence type="ECO:0000256" key="3">
    <source>
        <dbReference type="ARBA" id="ARBA00022553"/>
    </source>
</evidence>
<proteinExistence type="predicted"/>
<keyword evidence="8" id="KW-0812">Transmembrane</keyword>
<dbReference type="InterPro" id="IPR050351">
    <property type="entry name" value="BphY/WalK/GraS-like"/>
</dbReference>
<dbReference type="GO" id="GO:0005886">
    <property type="term" value="C:plasma membrane"/>
    <property type="evidence" value="ECO:0007669"/>
    <property type="project" value="TreeGrafter"/>
</dbReference>
<keyword evidence="5" id="KW-0418">Kinase</keyword>
<dbReference type="Pfam" id="PF00512">
    <property type="entry name" value="HisKA"/>
    <property type="match status" value="1"/>
</dbReference>
<dbReference type="SMART" id="SM00387">
    <property type="entry name" value="HATPase_c"/>
    <property type="match status" value="1"/>
</dbReference>
<dbReference type="Pfam" id="PF08448">
    <property type="entry name" value="PAS_4"/>
    <property type="match status" value="1"/>
</dbReference>
<dbReference type="Gene3D" id="3.30.565.10">
    <property type="entry name" value="Histidine kinase-like ATPase, C-terminal domain"/>
    <property type="match status" value="1"/>
</dbReference>
<dbReference type="PANTHER" id="PTHR45453:SF1">
    <property type="entry name" value="PHOSPHATE REGULON SENSOR PROTEIN PHOR"/>
    <property type="match status" value="1"/>
</dbReference>
<evidence type="ECO:0000256" key="1">
    <source>
        <dbReference type="ARBA" id="ARBA00000085"/>
    </source>
</evidence>
<dbReference type="SUPFAM" id="SSF55874">
    <property type="entry name" value="ATPase domain of HSP90 chaperone/DNA topoisomerase II/histidine kinase"/>
    <property type="match status" value="1"/>
</dbReference>
<sequence length="446" mass="47546">MPFVLGMSGGATALIAAAAAVLASCLSWIVALKITQRRKRSRIYDTSLRLGLEQPEDDGGDNIDLLMMAIERSVRAMRTESVEAAAVNSRLQEAMDSLPQAVLVFDDSASVVGHNTAAEAFIAARHSDALIGAAVAELVADALVGQSSARTLELFGPPRRTVVVTTNPLESGSGSGAVAIIEDITERRRLEAVRTDFVANISHELKTPVGAISLLAETLLAEDDPAVAERLANRILSEAIRVGHTIEDLLELSQIEVDEPVEFGIVDIGDLAAEAADRIRPAAEQAGITIQVAGSSTALSVRGDRRQLLSAISNLLDNAVKYSDQGSTVDVFATAENSEVLVAIVDRGIGIPVRDIERVFERFYRVDQARSRQTGGTGLGLAIVRHVAVNHRGTVDIESRLGEGSRFTLRFPALESNDPDASEPGVFEPGAFEPDQSSDLQPERLS</sequence>
<dbReference type="InterPro" id="IPR005467">
    <property type="entry name" value="His_kinase_dom"/>
</dbReference>
<dbReference type="InterPro" id="IPR036097">
    <property type="entry name" value="HisK_dim/P_sf"/>
</dbReference>
<dbReference type="Pfam" id="PF02518">
    <property type="entry name" value="HATPase_c"/>
    <property type="match status" value="1"/>
</dbReference>
<dbReference type="AlphaFoldDB" id="A0A6J6ICJ2"/>
<dbReference type="CDD" id="cd00075">
    <property type="entry name" value="HATPase"/>
    <property type="match status" value="1"/>
</dbReference>
<evidence type="ECO:0000256" key="4">
    <source>
        <dbReference type="ARBA" id="ARBA00022679"/>
    </source>
</evidence>
<evidence type="ECO:0000313" key="10">
    <source>
        <dbReference type="EMBL" id="CAB4622007.1"/>
    </source>
</evidence>
<dbReference type="GO" id="GO:0000155">
    <property type="term" value="F:phosphorelay sensor kinase activity"/>
    <property type="evidence" value="ECO:0007669"/>
    <property type="project" value="InterPro"/>
</dbReference>
<dbReference type="InterPro" id="IPR003661">
    <property type="entry name" value="HisK_dim/P_dom"/>
</dbReference>
<feature type="transmembrane region" description="Helical" evidence="8">
    <location>
        <begin position="12"/>
        <end position="32"/>
    </location>
</feature>
<feature type="region of interest" description="Disordered" evidence="7">
    <location>
        <begin position="413"/>
        <end position="446"/>
    </location>
</feature>
<dbReference type="SUPFAM" id="SSF47384">
    <property type="entry name" value="Homodimeric domain of signal transducing histidine kinase"/>
    <property type="match status" value="1"/>
</dbReference>
<accession>A0A6J6ICJ2</accession>
<dbReference type="Gene3D" id="3.30.450.20">
    <property type="entry name" value="PAS domain"/>
    <property type="match status" value="1"/>
</dbReference>
<dbReference type="SUPFAM" id="SSF55785">
    <property type="entry name" value="PYP-like sensor domain (PAS domain)"/>
    <property type="match status" value="1"/>
</dbReference>